<comment type="caution">
    <text evidence="3">The sequence shown here is derived from an EMBL/GenBank/DDBJ whole genome shotgun (WGS) entry which is preliminary data.</text>
</comment>
<protein>
    <submittedName>
        <fullName evidence="3">Uncharacterized protein</fullName>
    </submittedName>
</protein>
<keyword evidence="1" id="KW-1133">Transmembrane helix</keyword>
<evidence type="ECO:0000313" key="4">
    <source>
        <dbReference type="Proteomes" id="UP000031433"/>
    </source>
</evidence>
<name>A0A0C1TSE5_9BACT</name>
<sequence length="76" mass="7604">MKANVAASTLAMVLGSVTSALAASGAREDNSGVLVWIFLGFCALIIVAQLAPAVLTMIGMAKGVAESVGRKAVAKN</sequence>
<keyword evidence="1" id="KW-0472">Membrane</keyword>
<keyword evidence="2" id="KW-0732">Signal</keyword>
<reference evidence="3 4" key="1">
    <citation type="submission" date="2015-01" db="EMBL/GenBank/DDBJ databases">
        <title>Genome sequence of the anaerobic bacterium Geobacter soli GSS01, a dissimilatory Fe(III) reducer from soil.</title>
        <authorList>
            <person name="Yang G."/>
            <person name="Zhou S."/>
        </authorList>
    </citation>
    <scope>NUCLEOTIDE SEQUENCE [LARGE SCALE GENOMIC DNA]</scope>
    <source>
        <strain evidence="3 4">GSS01</strain>
    </source>
</reference>
<feature type="chain" id="PRO_5002138969" evidence="2">
    <location>
        <begin position="23"/>
        <end position="76"/>
    </location>
</feature>
<organism evidence="3 4">
    <name type="scientific">Geobacter soli</name>
    <dbReference type="NCBI Taxonomy" id="1510391"/>
    <lineage>
        <taxon>Bacteria</taxon>
        <taxon>Pseudomonadati</taxon>
        <taxon>Thermodesulfobacteriota</taxon>
        <taxon>Desulfuromonadia</taxon>
        <taxon>Geobacterales</taxon>
        <taxon>Geobacteraceae</taxon>
        <taxon>Geobacter</taxon>
    </lineage>
</organism>
<gene>
    <name evidence="3" type="ORF">SE37_14700</name>
</gene>
<evidence type="ECO:0000256" key="1">
    <source>
        <dbReference type="SAM" id="Phobius"/>
    </source>
</evidence>
<dbReference type="EMBL" id="JXBL01000001">
    <property type="protein sequence ID" value="KIE43784.1"/>
    <property type="molecule type" value="Genomic_DNA"/>
</dbReference>
<dbReference type="Proteomes" id="UP000031433">
    <property type="component" value="Unassembled WGS sequence"/>
</dbReference>
<evidence type="ECO:0000256" key="2">
    <source>
        <dbReference type="SAM" id="SignalP"/>
    </source>
</evidence>
<feature type="signal peptide" evidence="2">
    <location>
        <begin position="1"/>
        <end position="22"/>
    </location>
</feature>
<evidence type="ECO:0000313" key="3">
    <source>
        <dbReference type="EMBL" id="KIE43784.1"/>
    </source>
</evidence>
<proteinExistence type="predicted"/>
<dbReference type="RefSeq" id="WP_039647578.1">
    <property type="nucleotide sequence ID" value="NZ_JXBL01000001.1"/>
</dbReference>
<dbReference type="AlphaFoldDB" id="A0A0C1TSE5"/>
<keyword evidence="1" id="KW-0812">Transmembrane</keyword>
<feature type="transmembrane region" description="Helical" evidence="1">
    <location>
        <begin position="32"/>
        <end position="55"/>
    </location>
</feature>
<accession>A0A0C1TSE5</accession>
<keyword evidence="4" id="KW-1185">Reference proteome</keyword>